<dbReference type="EMBL" id="WMQE01000001">
    <property type="protein sequence ID" value="MTK19878.1"/>
    <property type="molecule type" value="Genomic_DNA"/>
</dbReference>
<dbReference type="Gene3D" id="3.90.940.10">
    <property type="match status" value="1"/>
</dbReference>
<evidence type="ECO:0000256" key="2">
    <source>
        <dbReference type="ARBA" id="ARBA00012418"/>
    </source>
</evidence>
<organism evidence="11 12">
    <name type="scientific">Turicibacter sanguinis</name>
    <dbReference type="NCBI Taxonomy" id="154288"/>
    <lineage>
        <taxon>Bacteria</taxon>
        <taxon>Bacillati</taxon>
        <taxon>Bacillota</taxon>
        <taxon>Erysipelotrichia</taxon>
        <taxon>Erysipelotrichales</taxon>
        <taxon>Turicibacteraceae</taxon>
        <taxon>Turicibacter</taxon>
    </lineage>
</organism>
<dbReference type="InterPro" id="IPR003716">
    <property type="entry name" value="DNA-dir_RNA_pol_omega"/>
</dbReference>
<dbReference type="GO" id="GO:0006351">
    <property type="term" value="P:DNA-templated transcription"/>
    <property type="evidence" value="ECO:0007669"/>
    <property type="project" value="UniProtKB-UniRule"/>
</dbReference>
<dbReference type="GO" id="GO:0000428">
    <property type="term" value="C:DNA-directed RNA polymerase complex"/>
    <property type="evidence" value="ECO:0007669"/>
    <property type="project" value="UniProtKB-KW"/>
</dbReference>
<dbReference type="GeneID" id="60060099"/>
<dbReference type="RefSeq" id="WP_006784041.1">
    <property type="nucleotide sequence ID" value="NZ_CABJBH010000005.1"/>
</dbReference>
<dbReference type="GO" id="GO:0003899">
    <property type="term" value="F:DNA-directed RNA polymerase activity"/>
    <property type="evidence" value="ECO:0007669"/>
    <property type="project" value="UniProtKB-UniRule"/>
</dbReference>
<protein>
    <recommendedName>
        <fullName evidence="3 10">DNA-directed RNA polymerase subunit omega</fullName>
        <shortName evidence="10">RNAP omega subunit</shortName>
        <ecNumber evidence="2 10">2.7.7.6</ecNumber>
    </recommendedName>
    <alternativeName>
        <fullName evidence="10">RNA polymerase omega subunit</fullName>
    </alternativeName>
    <alternativeName>
        <fullName evidence="8 10">Transcriptase subunit omega</fullName>
    </alternativeName>
</protein>
<dbReference type="GO" id="GO:0003677">
    <property type="term" value="F:DNA binding"/>
    <property type="evidence" value="ECO:0007669"/>
    <property type="project" value="UniProtKB-UniRule"/>
</dbReference>
<keyword evidence="6 10" id="KW-0548">Nucleotidyltransferase</keyword>
<evidence type="ECO:0000313" key="11">
    <source>
        <dbReference type="EMBL" id="MTK19878.1"/>
    </source>
</evidence>
<reference evidence="11 12" key="1">
    <citation type="journal article" date="2019" name="Nat. Med.">
        <title>A library of human gut bacterial isolates paired with longitudinal multiomics data enables mechanistic microbiome research.</title>
        <authorList>
            <person name="Poyet M."/>
            <person name="Groussin M."/>
            <person name="Gibbons S.M."/>
            <person name="Avila-Pacheco J."/>
            <person name="Jiang X."/>
            <person name="Kearney S.M."/>
            <person name="Perrotta A.R."/>
            <person name="Berdy B."/>
            <person name="Zhao S."/>
            <person name="Lieberman T.D."/>
            <person name="Swanson P.K."/>
            <person name="Smith M."/>
            <person name="Roesemann S."/>
            <person name="Alexander J.E."/>
            <person name="Rich S.A."/>
            <person name="Livny J."/>
            <person name="Vlamakis H."/>
            <person name="Clish C."/>
            <person name="Bullock K."/>
            <person name="Deik A."/>
            <person name="Scott J."/>
            <person name="Pierce K.A."/>
            <person name="Xavier R.J."/>
            <person name="Alm E.J."/>
        </authorList>
    </citation>
    <scope>NUCLEOTIDE SEQUENCE [LARGE SCALE GENOMIC DNA]</scope>
    <source>
        <strain evidence="11 12">BIOML-A198</strain>
    </source>
</reference>
<name>A0A173QYJ0_9FIRM</name>
<sequence>MSGMRYPSIDKLLDKVDSKYKIAYIAAKRARQIVDENQSQLDYVDGLPTAKCAKPVGVALEEILYDVVDFELKEE</sequence>
<keyword evidence="4 10" id="KW-0240">DNA-directed RNA polymerase</keyword>
<dbReference type="AlphaFoldDB" id="A0A173QYJ0"/>
<accession>A0A173QYJ0</accession>
<dbReference type="NCBIfam" id="TIGR00690">
    <property type="entry name" value="rpoZ"/>
    <property type="match status" value="1"/>
</dbReference>
<keyword evidence="5 10" id="KW-0808">Transferase</keyword>
<comment type="subunit">
    <text evidence="10">The RNAP catalytic core consists of 2 alpha, 1 beta, 1 beta' and 1 omega subunit. When a sigma factor is associated with the core the holoenzyme is formed, which can initiate transcription.</text>
</comment>
<dbReference type="PANTHER" id="PTHR34476:SF1">
    <property type="entry name" value="DNA-DIRECTED RNA POLYMERASE SUBUNIT OMEGA"/>
    <property type="match status" value="1"/>
</dbReference>
<evidence type="ECO:0000256" key="4">
    <source>
        <dbReference type="ARBA" id="ARBA00022478"/>
    </source>
</evidence>
<evidence type="ECO:0000256" key="6">
    <source>
        <dbReference type="ARBA" id="ARBA00022695"/>
    </source>
</evidence>
<comment type="catalytic activity">
    <reaction evidence="9 10">
        <text>RNA(n) + a ribonucleoside 5'-triphosphate = RNA(n+1) + diphosphate</text>
        <dbReference type="Rhea" id="RHEA:21248"/>
        <dbReference type="Rhea" id="RHEA-COMP:14527"/>
        <dbReference type="Rhea" id="RHEA-COMP:17342"/>
        <dbReference type="ChEBI" id="CHEBI:33019"/>
        <dbReference type="ChEBI" id="CHEBI:61557"/>
        <dbReference type="ChEBI" id="CHEBI:140395"/>
        <dbReference type="EC" id="2.7.7.6"/>
    </reaction>
</comment>
<dbReference type="InterPro" id="IPR006110">
    <property type="entry name" value="Pol_omega/Rpo6/RPB6"/>
</dbReference>
<dbReference type="SMART" id="SM01409">
    <property type="entry name" value="RNA_pol_Rpb6"/>
    <property type="match status" value="1"/>
</dbReference>
<comment type="similarity">
    <text evidence="1 10">Belongs to the RNA polymerase subunit omega family.</text>
</comment>
<evidence type="ECO:0000256" key="5">
    <source>
        <dbReference type="ARBA" id="ARBA00022679"/>
    </source>
</evidence>
<evidence type="ECO:0000256" key="3">
    <source>
        <dbReference type="ARBA" id="ARBA00013725"/>
    </source>
</evidence>
<proteinExistence type="inferred from homology"/>
<keyword evidence="7 10" id="KW-0804">Transcription</keyword>
<evidence type="ECO:0000313" key="12">
    <source>
        <dbReference type="Proteomes" id="UP000487649"/>
    </source>
</evidence>
<dbReference type="InterPro" id="IPR036161">
    <property type="entry name" value="RPB6/omega-like_sf"/>
</dbReference>
<evidence type="ECO:0000256" key="7">
    <source>
        <dbReference type="ARBA" id="ARBA00023163"/>
    </source>
</evidence>
<gene>
    <name evidence="10" type="primary">rpoZ</name>
    <name evidence="11" type="ORF">GMA92_00300</name>
</gene>
<dbReference type="SUPFAM" id="SSF63562">
    <property type="entry name" value="RPB6/omega subunit-like"/>
    <property type="match status" value="1"/>
</dbReference>
<dbReference type="Pfam" id="PF01192">
    <property type="entry name" value="RNA_pol_Rpb6"/>
    <property type="match status" value="1"/>
</dbReference>
<evidence type="ECO:0000256" key="10">
    <source>
        <dbReference type="HAMAP-Rule" id="MF_00366"/>
    </source>
</evidence>
<dbReference type="EC" id="2.7.7.6" evidence="2 10"/>
<comment type="caution">
    <text evidence="11">The sequence shown here is derived from an EMBL/GenBank/DDBJ whole genome shotgun (WGS) entry which is preliminary data.</text>
</comment>
<evidence type="ECO:0000256" key="9">
    <source>
        <dbReference type="ARBA" id="ARBA00048552"/>
    </source>
</evidence>
<dbReference type="Proteomes" id="UP000487649">
    <property type="component" value="Unassembled WGS sequence"/>
</dbReference>
<evidence type="ECO:0000256" key="1">
    <source>
        <dbReference type="ARBA" id="ARBA00006711"/>
    </source>
</evidence>
<dbReference type="HAMAP" id="MF_00366">
    <property type="entry name" value="RNApol_bact_RpoZ"/>
    <property type="match status" value="1"/>
</dbReference>
<dbReference type="PANTHER" id="PTHR34476">
    <property type="entry name" value="DNA-DIRECTED RNA POLYMERASE SUBUNIT OMEGA"/>
    <property type="match status" value="1"/>
</dbReference>
<dbReference type="OrthoDB" id="9815459at2"/>
<evidence type="ECO:0000256" key="8">
    <source>
        <dbReference type="ARBA" id="ARBA00029924"/>
    </source>
</evidence>
<comment type="function">
    <text evidence="10">Promotes RNA polymerase assembly. Latches the N- and C-terminal regions of the beta' subunit thereby facilitating its interaction with the beta and alpha subunits.</text>
</comment>